<evidence type="ECO:0000313" key="3">
    <source>
        <dbReference type="Proteomes" id="UP000499080"/>
    </source>
</evidence>
<gene>
    <name evidence="2" type="ORF">AVEN_198257_1</name>
</gene>
<organism evidence="2 3">
    <name type="scientific">Araneus ventricosus</name>
    <name type="common">Orbweaver spider</name>
    <name type="synonym">Epeira ventricosa</name>
    <dbReference type="NCBI Taxonomy" id="182803"/>
    <lineage>
        <taxon>Eukaryota</taxon>
        <taxon>Metazoa</taxon>
        <taxon>Ecdysozoa</taxon>
        <taxon>Arthropoda</taxon>
        <taxon>Chelicerata</taxon>
        <taxon>Arachnida</taxon>
        <taxon>Araneae</taxon>
        <taxon>Araneomorphae</taxon>
        <taxon>Entelegynae</taxon>
        <taxon>Araneoidea</taxon>
        <taxon>Araneidae</taxon>
        <taxon>Araneus</taxon>
    </lineage>
</organism>
<dbReference type="EMBL" id="BGPR01000837">
    <property type="protein sequence ID" value="GBM37352.1"/>
    <property type="molecule type" value="Genomic_DNA"/>
</dbReference>
<reference evidence="2 3" key="1">
    <citation type="journal article" date="2019" name="Sci. Rep.">
        <title>Orb-weaving spider Araneus ventricosus genome elucidates the spidroin gene catalogue.</title>
        <authorList>
            <person name="Kono N."/>
            <person name="Nakamura H."/>
            <person name="Ohtoshi R."/>
            <person name="Moran D.A.P."/>
            <person name="Shinohara A."/>
            <person name="Yoshida Y."/>
            <person name="Fujiwara M."/>
            <person name="Mori M."/>
            <person name="Tomita M."/>
            <person name="Arakawa K."/>
        </authorList>
    </citation>
    <scope>NUCLEOTIDE SEQUENCE [LARGE SCALE GENOMIC DNA]</scope>
</reference>
<dbReference type="AlphaFoldDB" id="A0A4Y2F7X5"/>
<name>A0A4Y2F7X5_ARAVE</name>
<comment type="caution">
    <text evidence="2">The sequence shown here is derived from an EMBL/GenBank/DDBJ whole genome shotgun (WGS) entry which is preliminary data.</text>
</comment>
<dbReference type="Proteomes" id="UP000499080">
    <property type="component" value="Unassembled WGS sequence"/>
</dbReference>
<accession>A0A4Y2F7X5</accession>
<protein>
    <submittedName>
        <fullName evidence="2">Uncharacterized protein</fullName>
    </submittedName>
</protein>
<feature type="region of interest" description="Disordered" evidence="1">
    <location>
        <begin position="1"/>
        <end position="24"/>
    </location>
</feature>
<evidence type="ECO:0000313" key="2">
    <source>
        <dbReference type="EMBL" id="GBM37352.1"/>
    </source>
</evidence>
<evidence type="ECO:0000256" key="1">
    <source>
        <dbReference type="SAM" id="MobiDB-lite"/>
    </source>
</evidence>
<proteinExistence type="predicted"/>
<keyword evidence="3" id="KW-1185">Reference proteome</keyword>
<sequence length="96" mass="10594">MTPEPALSSPNFHTTPAERGSAHENRFNVYQTHTEGGSSVESGFKPRTLWPQSRNLPIRPVVRKLFSFQGDPLPCVKFCRDPSGGLVTMVATPLEV</sequence>